<reference evidence="1" key="1">
    <citation type="submission" date="2021-06" db="EMBL/GenBank/DDBJ databases">
        <authorList>
            <person name="Kallberg Y."/>
            <person name="Tangrot J."/>
            <person name="Rosling A."/>
        </authorList>
    </citation>
    <scope>NUCLEOTIDE SEQUENCE</scope>
    <source>
        <strain evidence="1">CL356</strain>
    </source>
</reference>
<proteinExistence type="predicted"/>
<keyword evidence="2" id="KW-1185">Reference proteome</keyword>
<name>A0ACA9KMC8_9GLOM</name>
<evidence type="ECO:0000313" key="1">
    <source>
        <dbReference type="EMBL" id="CAG8479665.1"/>
    </source>
</evidence>
<dbReference type="Proteomes" id="UP000789525">
    <property type="component" value="Unassembled WGS sequence"/>
</dbReference>
<dbReference type="EMBL" id="CAJVPT010002357">
    <property type="protein sequence ID" value="CAG8479665.1"/>
    <property type="molecule type" value="Genomic_DNA"/>
</dbReference>
<sequence length="334" mass="40067">MLKRNNLKYFGLAVATLFFFHWVLTITNPRSEYSKQWSSPEYPVVDGEIEPPRPKHKVIDHGSENKQHGSEHKQHDSEHKQHESEQKQHDSGQTQPGSNVKAAFVVLIRNGDLHSFRATMRQLEDRYNHKYNYPYVFLNNEPFTEEFKMLTSAMTKSKTEYGLIPRKHWSVPEMIDLDRVNRNMAKMRENNVIYGDSLPYRHMCRFESGFFYRHELLEKYDYYWRVEPGVQFYCDLDFDPFMYMKENDIKYGFTISLYEYPNTIPTLWESVKEFSKKYPEYIEKDNLMEFISNDDGVSYNLYDDDITYLRSEFFNIKWVIIHLLLPQVSLLVKL</sequence>
<organism evidence="1 2">
    <name type="scientific">Acaulospora colombiana</name>
    <dbReference type="NCBI Taxonomy" id="27376"/>
    <lineage>
        <taxon>Eukaryota</taxon>
        <taxon>Fungi</taxon>
        <taxon>Fungi incertae sedis</taxon>
        <taxon>Mucoromycota</taxon>
        <taxon>Glomeromycotina</taxon>
        <taxon>Glomeromycetes</taxon>
        <taxon>Diversisporales</taxon>
        <taxon>Acaulosporaceae</taxon>
        <taxon>Acaulospora</taxon>
    </lineage>
</organism>
<evidence type="ECO:0000313" key="2">
    <source>
        <dbReference type="Proteomes" id="UP000789525"/>
    </source>
</evidence>
<accession>A0ACA9KMC8</accession>
<comment type="caution">
    <text evidence="1">The sequence shown here is derived from an EMBL/GenBank/DDBJ whole genome shotgun (WGS) entry which is preliminary data.</text>
</comment>
<gene>
    <name evidence="1" type="ORF">ACOLOM_LOCUS1937</name>
</gene>
<protein>
    <submittedName>
        <fullName evidence="1">5801_t:CDS:1</fullName>
    </submittedName>
</protein>